<dbReference type="GO" id="GO:0015179">
    <property type="term" value="F:L-amino acid transmembrane transporter activity"/>
    <property type="evidence" value="ECO:0007669"/>
    <property type="project" value="TreeGrafter"/>
</dbReference>
<evidence type="ECO:0000313" key="7">
    <source>
        <dbReference type="EMBL" id="LAC24733.1"/>
    </source>
</evidence>
<feature type="transmembrane region" description="Helical" evidence="5">
    <location>
        <begin position="88"/>
        <end position="112"/>
    </location>
</feature>
<accession>A0A6A7G3S9</accession>
<feature type="transmembrane region" description="Helical" evidence="5">
    <location>
        <begin position="45"/>
        <end position="68"/>
    </location>
</feature>
<feature type="domain" description="Amino acid transporter transmembrane" evidence="6">
    <location>
        <begin position="7"/>
        <end position="180"/>
    </location>
</feature>
<evidence type="ECO:0000256" key="4">
    <source>
        <dbReference type="ARBA" id="ARBA00023136"/>
    </source>
</evidence>
<comment type="subcellular location">
    <subcellularLocation>
        <location evidence="1">Membrane</location>
        <topology evidence="1">Multi-pass membrane protein</topology>
    </subcellularLocation>
</comment>
<dbReference type="InterPro" id="IPR013057">
    <property type="entry name" value="AA_transpt_TM"/>
</dbReference>
<sequence>MFDKNEFARMFDVLPTISFGYQCHVSSVPIYYSIANRNRKKYFKACALAMICCAVVYSVAANFGYLTFGSKVADDILLSYDNEHTGAMAVNIAVIALAFKSVTTYPVLMFCVREAVVSFYVSARGMTPAEIVITEPRRRYVVVLLLWLTSIAAAIVATNISVVVRLLGSLAAFFIFLIPGICLFVHCNELDELEQNGSSGSHHSKVKLNLVRVASITYILLGVFTFGLSVTLAAQSILYPSSEDFGPLCVVGENNTSFFLHLQSAASSSHHHLSLLHASYQK</sequence>
<reference evidence="7" key="1">
    <citation type="submission" date="2017-11" db="EMBL/GenBank/DDBJ databases">
        <title>The sensing device of the deep-sea amphipod.</title>
        <authorList>
            <person name="Kobayashi H."/>
            <person name="Nagahama T."/>
            <person name="Arai W."/>
            <person name="Sasagawa Y."/>
            <person name="Umeda M."/>
            <person name="Hayashi T."/>
            <person name="Nikaido I."/>
            <person name="Watanabe H."/>
            <person name="Oguri K."/>
            <person name="Kitazato H."/>
            <person name="Fujioka K."/>
            <person name="Kido Y."/>
            <person name="Takami H."/>
        </authorList>
    </citation>
    <scope>NUCLEOTIDE SEQUENCE</scope>
    <source>
        <tissue evidence="7">Whole body</tissue>
    </source>
</reference>
<protein>
    <submittedName>
        <fullName evidence="7">Sodium-coupled neutral amino acid transporter 7</fullName>
    </submittedName>
</protein>
<dbReference type="PANTHER" id="PTHR22950:SF652">
    <property type="entry name" value="TRANSMEMBRANE AMINO ACID TRANSPORTER FAMILY PROTEIN"/>
    <property type="match status" value="1"/>
</dbReference>
<organism evidence="7">
    <name type="scientific">Hirondellea gigas</name>
    <dbReference type="NCBI Taxonomy" id="1518452"/>
    <lineage>
        <taxon>Eukaryota</taxon>
        <taxon>Metazoa</taxon>
        <taxon>Ecdysozoa</taxon>
        <taxon>Arthropoda</taxon>
        <taxon>Crustacea</taxon>
        <taxon>Multicrustacea</taxon>
        <taxon>Malacostraca</taxon>
        <taxon>Eumalacostraca</taxon>
        <taxon>Peracarida</taxon>
        <taxon>Amphipoda</taxon>
        <taxon>Amphilochidea</taxon>
        <taxon>Lysianassida</taxon>
        <taxon>Lysianassidira</taxon>
        <taxon>Lysianassoidea</taxon>
        <taxon>Lysianassidae</taxon>
        <taxon>Hirondellea</taxon>
    </lineage>
</organism>
<evidence type="ECO:0000256" key="1">
    <source>
        <dbReference type="ARBA" id="ARBA00004141"/>
    </source>
</evidence>
<evidence type="ECO:0000256" key="3">
    <source>
        <dbReference type="ARBA" id="ARBA00022989"/>
    </source>
</evidence>
<dbReference type="PANTHER" id="PTHR22950">
    <property type="entry name" value="AMINO ACID TRANSPORTER"/>
    <property type="match status" value="1"/>
</dbReference>
<proteinExistence type="evidence at transcript level"/>
<evidence type="ECO:0000256" key="5">
    <source>
        <dbReference type="SAM" id="Phobius"/>
    </source>
</evidence>
<dbReference type="Pfam" id="PF01490">
    <property type="entry name" value="Aa_trans"/>
    <property type="match status" value="1"/>
</dbReference>
<feature type="transmembrane region" description="Helical" evidence="5">
    <location>
        <begin position="208"/>
        <end position="234"/>
    </location>
</feature>
<evidence type="ECO:0000259" key="6">
    <source>
        <dbReference type="Pfam" id="PF01490"/>
    </source>
</evidence>
<dbReference type="AlphaFoldDB" id="A0A6A7G3S9"/>
<keyword evidence="2 5" id="KW-0812">Transmembrane</keyword>
<dbReference type="EMBL" id="IACT01005582">
    <property type="protein sequence ID" value="LAC24733.1"/>
    <property type="molecule type" value="mRNA"/>
</dbReference>
<feature type="transmembrane region" description="Helical" evidence="5">
    <location>
        <begin position="166"/>
        <end position="187"/>
    </location>
</feature>
<keyword evidence="3 5" id="KW-1133">Transmembrane helix</keyword>
<evidence type="ECO:0000256" key="2">
    <source>
        <dbReference type="ARBA" id="ARBA00022692"/>
    </source>
</evidence>
<feature type="transmembrane region" description="Helical" evidence="5">
    <location>
        <begin position="140"/>
        <end position="160"/>
    </location>
</feature>
<name>A0A6A7G3S9_9CRUS</name>
<dbReference type="GO" id="GO:0016020">
    <property type="term" value="C:membrane"/>
    <property type="evidence" value="ECO:0007669"/>
    <property type="project" value="UniProtKB-SubCell"/>
</dbReference>
<keyword evidence="4 5" id="KW-0472">Membrane</keyword>